<evidence type="ECO:0000313" key="3">
    <source>
        <dbReference type="Proteomes" id="UP000199202"/>
    </source>
</evidence>
<proteinExistence type="predicted"/>
<sequence>MTPAGSNPETAAGTDTGPDLGAGVIAERVRGCPGVAKLSGGPFGTVATYLPGDRLTGVSVDERAVEIAIVATLDRPLPEIADEVRRAVADLVGERRVNVRIDDIMERS</sequence>
<reference evidence="2 3" key="1">
    <citation type="submission" date="2016-10" db="EMBL/GenBank/DDBJ databases">
        <authorList>
            <person name="de Groot N.N."/>
        </authorList>
    </citation>
    <scope>NUCLEOTIDE SEQUENCE [LARGE SCALE GENOMIC DNA]</scope>
    <source>
        <strain evidence="2 3">CGMCC 4.6533</strain>
    </source>
</reference>
<dbReference type="EMBL" id="FNDJ01000014">
    <property type="protein sequence ID" value="SDK14401.1"/>
    <property type="molecule type" value="Genomic_DNA"/>
</dbReference>
<evidence type="ECO:0008006" key="4">
    <source>
        <dbReference type="Google" id="ProtNLM"/>
    </source>
</evidence>
<keyword evidence="3" id="KW-1185">Reference proteome</keyword>
<dbReference type="STRING" id="633440.SAMN05421869_11476"/>
<feature type="region of interest" description="Disordered" evidence="1">
    <location>
        <begin position="1"/>
        <end position="22"/>
    </location>
</feature>
<organism evidence="2 3">
    <name type="scientific">Nonomuraea jiangxiensis</name>
    <dbReference type="NCBI Taxonomy" id="633440"/>
    <lineage>
        <taxon>Bacteria</taxon>
        <taxon>Bacillati</taxon>
        <taxon>Actinomycetota</taxon>
        <taxon>Actinomycetes</taxon>
        <taxon>Streptosporangiales</taxon>
        <taxon>Streptosporangiaceae</taxon>
        <taxon>Nonomuraea</taxon>
    </lineage>
</organism>
<accession>A0A1G8ZH65</accession>
<name>A0A1G8ZH65_9ACTN</name>
<protein>
    <recommendedName>
        <fullName evidence="4">Asp23 family, cell envelope-related function</fullName>
    </recommendedName>
</protein>
<dbReference type="Proteomes" id="UP000199202">
    <property type="component" value="Unassembled WGS sequence"/>
</dbReference>
<evidence type="ECO:0000256" key="1">
    <source>
        <dbReference type="SAM" id="MobiDB-lite"/>
    </source>
</evidence>
<dbReference type="RefSeq" id="WP_090938342.1">
    <property type="nucleotide sequence ID" value="NZ_FNDJ01000014.1"/>
</dbReference>
<dbReference type="OrthoDB" id="5192951at2"/>
<dbReference type="AlphaFoldDB" id="A0A1G8ZH65"/>
<evidence type="ECO:0000313" key="2">
    <source>
        <dbReference type="EMBL" id="SDK14401.1"/>
    </source>
</evidence>
<gene>
    <name evidence="2" type="ORF">SAMN05421869_11476</name>
</gene>